<keyword evidence="2" id="KW-1133">Transmembrane helix</keyword>
<accession>A0A929FYV0</accession>
<comment type="caution">
    <text evidence="3">The sequence shown here is derived from an EMBL/GenBank/DDBJ whole genome shotgun (WGS) entry which is preliminary data.</text>
</comment>
<sequence>MSRTHQQPSGRMPRGNPSAELRAEHEFAKQELAETLQELRQRTNVPERSKQVVHRYFDHGHRAAQAGGEARRWSTGGTVGVLCAAAVAIAVISYLRSHHR</sequence>
<reference evidence="3" key="1">
    <citation type="submission" date="2020-10" db="EMBL/GenBank/DDBJ databases">
        <title>Diversity and distribution of actinomycetes associated with coral in the coast of Hainan.</title>
        <authorList>
            <person name="Li F."/>
        </authorList>
    </citation>
    <scope>NUCLEOTIDE SEQUENCE</scope>
    <source>
        <strain evidence="3">HNM0983</strain>
    </source>
</reference>
<evidence type="ECO:0000313" key="3">
    <source>
        <dbReference type="EMBL" id="MBE9373087.1"/>
    </source>
</evidence>
<evidence type="ECO:0000313" key="4">
    <source>
        <dbReference type="Proteomes" id="UP000598360"/>
    </source>
</evidence>
<keyword evidence="2" id="KW-0812">Transmembrane</keyword>
<name>A0A929FYV0_9PSEU</name>
<dbReference type="EMBL" id="JADEYC010000002">
    <property type="protein sequence ID" value="MBE9373087.1"/>
    <property type="molecule type" value="Genomic_DNA"/>
</dbReference>
<dbReference type="AlphaFoldDB" id="A0A929FYV0"/>
<evidence type="ECO:0000256" key="2">
    <source>
        <dbReference type="SAM" id="Phobius"/>
    </source>
</evidence>
<feature type="region of interest" description="Disordered" evidence="1">
    <location>
        <begin position="1"/>
        <end position="23"/>
    </location>
</feature>
<feature type="transmembrane region" description="Helical" evidence="2">
    <location>
        <begin position="77"/>
        <end position="95"/>
    </location>
</feature>
<gene>
    <name evidence="3" type="ORF">IQ251_01365</name>
</gene>
<organism evidence="3 4">
    <name type="scientific">Saccharopolyspora montiporae</name>
    <dbReference type="NCBI Taxonomy" id="2781240"/>
    <lineage>
        <taxon>Bacteria</taxon>
        <taxon>Bacillati</taxon>
        <taxon>Actinomycetota</taxon>
        <taxon>Actinomycetes</taxon>
        <taxon>Pseudonocardiales</taxon>
        <taxon>Pseudonocardiaceae</taxon>
        <taxon>Saccharopolyspora</taxon>
    </lineage>
</organism>
<keyword evidence="2" id="KW-0472">Membrane</keyword>
<proteinExistence type="predicted"/>
<protein>
    <recommendedName>
        <fullName evidence="5">DUF3618 domain-containing protein</fullName>
    </recommendedName>
</protein>
<evidence type="ECO:0008006" key="5">
    <source>
        <dbReference type="Google" id="ProtNLM"/>
    </source>
</evidence>
<dbReference type="Proteomes" id="UP000598360">
    <property type="component" value="Unassembled WGS sequence"/>
</dbReference>
<dbReference type="RefSeq" id="WP_193926534.1">
    <property type="nucleotide sequence ID" value="NZ_JADEYC010000002.1"/>
</dbReference>
<evidence type="ECO:0000256" key="1">
    <source>
        <dbReference type="SAM" id="MobiDB-lite"/>
    </source>
</evidence>
<keyword evidence="4" id="KW-1185">Reference proteome</keyword>